<gene>
    <name evidence="1" type="ORF">K458DRAFT_11871</name>
</gene>
<proteinExistence type="predicted"/>
<keyword evidence="2" id="KW-1185">Reference proteome</keyword>
<protein>
    <submittedName>
        <fullName evidence="1">Uncharacterized protein</fullName>
    </submittedName>
</protein>
<evidence type="ECO:0000313" key="2">
    <source>
        <dbReference type="Proteomes" id="UP000799291"/>
    </source>
</evidence>
<dbReference type="EMBL" id="MU005569">
    <property type="protein sequence ID" value="KAF2692251.1"/>
    <property type="molecule type" value="Genomic_DNA"/>
</dbReference>
<organism evidence="1 2">
    <name type="scientific">Lentithecium fluviatile CBS 122367</name>
    <dbReference type="NCBI Taxonomy" id="1168545"/>
    <lineage>
        <taxon>Eukaryota</taxon>
        <taxon>Fungi</taxon>
        <taxon>Dikarya</taxon>
        <taxon>Ascomycota</taxon>
        <taxon>Pezizomycotina</taxon>
        <taxon>Dothideomycetes</taxon>
        <taxon>Pleosporomycetidae</taxon>
        <taxon>Pleosporales</taxon>
        <taxon>Massarineae</taxon>
        <taxon>Lentitheciaceae</taxon>
        <taxon>Lentithecium</taxon>
    </lineage>
</organism>
<name>A0A6G1JPT7_9PLEO</name>
<evidence type="ECO:0000313" key="1">
    <source>
        <dbReference type="EMBL" id="KAF2692251.1"/>
    </source>
</evidence>
<dbReference type="Proteomes" id="UP000799291">
    <property type="component" value="Unassembled WGS sequence"/>
</dbReference>
<dbReference type="AlphaFoldDB" id="A0A6G1JPT7"/>
<sequence>MQEDGRRRKQTRTKKYPGQLLQPYNAIARNSLCADRINLRDTLYEACWFSGISCDAWDRLNAMGPFTESSVSGSSRRVWSQHSWLRAFSSDLSREVVKHISSTSDSASYDRAGSNDSIRFLLERSPENTRVSPALILGTRSHVRDAVVRRSSRVSNSRHDAIAIPYSS</sequence>
<accession>A0A6G1JPT7</accession>
<reference evidence="1" key="1">
    <citation type="journal article" date="2020" name="Stud. Mycol.">
        <title>101 Dothideomycetes genomes: a test case for predicting lifestyles and emergence of pathogens.</title>
        <authorList>
            <person name="Haridas S."/>
            <person name="Albert R."/>
            <person name="Binder M."/>
            <person name="Bloem J."/>
            <person name="Labutti K."/>
            <person name="Salamov A."/>
            <person name="Andreopoulos B."/>
            <person name="Baker S."/>
            <person name="Barry K."/>
            <person name="Bills G."/>
            <person name="Bluhm B."/>
            <person name="Cannon C."/>
            <person name="Castanera R."/>
            <person name="Culley D."/>
            <person name="Daum C."/>
            <person name="Ezra D."/>
            <person name="Gonzalez J."/>
            <person name="Henrissat B."/>
            <person name="Kuo A."/>
            <person name="Liang C."/>
            <person name="Lipzen A."/>
            <person name="Lutzoni F."/>
            <person name="Magnuson J."/>
            <person name="Mondo S."/>
            <person name="Nolan M."/>
            <person name="Ohm R."/>
            <person name="Pangilinan J."/>
            <person name="Park H.-J."/>
            <person name="Ramirez L."/>
            <person name="Alfaro M."/>
            <person name="Sun H."/>
            <person name="Tritt A."/>
            <person name="Yoshinaga Y."/>
            <person name="Zwiers L.-H."/>
            <person name="Turgeon B."/>
            <person name="Goodwin S."/>
            <person name="Spatafora J."/>
            <person name="Crous P."/>
            <person name="Grigoriev I."/>
        </authorList>
    </citation>
    <scope>NUCLEOTIDE SEQUENCE</scope>
    <source>
        <strain evidence="1">CBS 122367</strain>
    </source>
</reference>